<name>A0A7W8UDX5_9HYPH</name>
<comment type="caution">
    <text evidence="2">The sequence shown here is derived from an EMBL/GenBank/DDBJ whole genome shotgun (WGS) entry which is preliminary data.</text>
</comment>
<evidence type="ECO:0000313" key="2">
    <source>
        <dbReference type="EMBL" id="MBB5536310.1"/>
    </source>
</evidence>
<dbReference type="AlphaFoldDB" id="A0A7W8UDX5"/>
<gene>
    <name evidence="2" type="ORF">GGD55_003017</name>
</gene>
<dbReference type="EMBL" id="JACHBK010000006">
    <property type="protein sequence ID" value="MBB5536310.1"/>
    <property type="molecule type" value="Genomic_DNA"/>
</dbReference>
<evidence type="ECO:0000313" key="3">
    <source>
        <dbReference type="Proteomes" id="UP000585507"/>
    </source>
</evidence>
<dbReference type="GO" id="GO:0003677">
    <property type="term" value="F:DNA binding"/>
    <property type="evidence" value="ECO:0007669"/>
    <property type="project" value="InterPro"/>
</dbReference>
<evidence type="ECO:0000259" key="1">
    <source>
        <dbReference type="PROSITE" id="PS50943"/>
    </source>
</evidence>
<feature type="domain" description="HTH cro/C1-type" evidence="1">
    <location>
        <begin position="3"/>
        <end position="46"/>
    </location>
</feature>
<dbReference type="Proteomes" id="UP000585507">
    <property type="component" value="Unassembled WGS sequence"/>
</dbReference>
<dbReference type="Gene3D" id="1.10.260.40">
    <property type="entry name" value="lambda repressor-like DNA-binding domains"/>
    <property type="match status" value="1"/>
</dbReference>
<protein>
    <submittedName>
        <fullName evidence="2">Transcriptional regulator with XRE-family HTH domain</fullName>
    </submittedName>
</protein>
<organism evidence="2 3">
    <name type="scientific">Rhizobium giardinii</name>
    <dbReference type="NCBI Taxonomy" id="56731"/>
    <lineage>
        <taxon>Bacteria</taxon>
        <taxon>Pseudomonadati</taxon>
        <taxon>Pseudomonadota</taxon>
        <taxon>Alphaproteobacteria</taxon>
        <taxon>Hyphomicrobiales</taxon>
        <taxon>Rhizobiaceae</taxon>
        <taxon>Rhizobium/Agrobacterium group</taxon>
        <taxon>Rhizobium</taxon>
    </lineage>
</organism>
<dbReference type="InterPro" id="IPR001387">
    <property type="entry name" value="Cro/C1-type_HTH"/>
</dbReference>
<dbReference type="CDD" id="cd00093">
    <property type="entry name" value="HTH_XRE"/>
    <property type="match status" value="1"/>
</dbReference>
<dbReference type="InterPro" id="IPR010982">
    <property type="entry name" value="Lambda_DNA-bd_dom_sf"/>
</dbReference>
<dbReference type="Pfam" id="PF01381">
    <property type="entry name" value="HTH_3"/>
    <property type="match status" value="1"/>
</dbReference>
<sequence>MDQRELALFIGVSAQQVQKYETGRSRVGAGRLRQIAKKLDVPVASFFEPLAASDFGVDDPAHAIDRAVLAYVSTPEGIVVNRAFQRISDPKVRRNLIGLLVAISDATYVD</sequence>
<proteinExistence type="predicted"/>
<keyword evidence="3" id="KW-1185">Reference proteome</keyword>
<dbReference type="SUPFAM" id="SSF47413">
    <property type="entry name" value="lambda repressor-like DNA-binding domains"/>
    <property type="match status" value="1"/>
</dbReference>
<reference evidence="2 3" key="1">
    <citation type="submission" date="2020-08" db="EMBL/GenBank/DDBJ databases">
        <title>Genomic Encyclopedia of Type Strains, Phase IV (KMG-V): Genome sequencing to study the core and pangenomes of soil and plant-associated prokaryotes.</title>
        <authorList>
            <person name="Whitman W."/>
        </authorList>
    </citation>
    <scope>NUCLEOTIDE SEQUENCE [LARGE SCALE GENOMIC DNA]</scope>
    <source>
        <strain evidence="2 3">SEMIA 4084</strain>
    </source>
</reference>
<accession>A0A7W8UDX5</accession>
<dbReference type="PROSITE" id="PS50943">
    <property type="entry name" value="HTH_CROC1"/>
    <property type="match status" value="1"/>
</dbReference>